<comment type="caution">
    <text evidence="2">The sequence shown here is derived from an EMBL/GenBank/DDBJ whole genome shotgun (WGS) entry which is preliminary data.</text>
</comment>
<reference evidence="2 3" key="1">
    <citation type="journal article" date="2024" name="Chem. Sci.">
        <title>Discovery of megapolipeptins by genome mining of a Burkholderiales bacteria collection.</title>
        <authorList>
            <person name="Paulo B.S."/>
            <person name="Recchia M.J.J."/>
            <person name="Lee S."/>
            <person name="Fergusson C.H."/>
            <person name="Romanowski S.B."/>
            <person name="Hernandez A."/>
            <person name="Krull N."/>
            <person name="Liu D.Y."/>
            <person name="Cavanagh H."/>
            <person name="Bos A."/>
            <person name="Gray C.A."/>
            <person name="Murphy B.T."/>
            <person name="Linington R.G."/>
            <person name="Eustaquio A.S."/>
        </authorList>
    </citation>
    <scope>NUCLEOTIDE SEQUENCE [LARGE SCALE GENOMIC DNA]</scope>
    <source>
        <strain evidence="2 3">RL21-008-BIB-A</strain>
    </source>
</reference>
<protein>
    <submittedName>
        <fullName evidence="2">Alpha/beta hydrolase</fullName>
    </submittedName>
</protein>
<dbReference type="Pfam" id="PF00561">
    <property type="entry name" value="Abhydrolase_1"/>
    <property type="match status" value="1"/>
</dbReference>
<keyword evidence="3" id="KW-1185">Reference proteome</keyword>
<dbReference type="SUPFAM" id="SSF53474">
    <property type="entry name" value="alpha/beta-Hydrolases"/>
    <property type="match status" value="1"/>
</dbReference>
<dbReference type="InterPro" id="IPR050266">
    <property type="entry name" value="AB_hydrolase_sf"/>
</dbReference>
<feature type="domain" description="AB hydrolase-1" evidence="1">
    <location>
        <begin position="33"/>
        <end position="247"/>
    </location>
</feature>
<evidence type="ECO:0000259" key="1">
    <source>
        <dbReference type="Pfam" id="PF00561"/>
    </source>
</evidence>
<dbReference type="Proteomes" id="UP001629246">
    <property type="component" value="Unassembled WGS sequence"/>
</dbReference>
<name>A0ABW9A421_9BURK</name>
<dbReference type="EMBL" id="JAQQFM010000001">
    <property type="protein sequence ID" value="MFL9923044.1"/>
    <property type="molecule type" value="Genomic_DNA"/>
</dbReference>
<dbReference type="PANTHER" id="PTHR43798">
    <property type="entry name" value="MONOACYLGLYCEROL LIPASE"/>
    <property type="match status" value="1"/>
</dbReference>
<dbReference type="Gene3D" id="3.40.50.1820">
    <property type="entry name" value="alpha/beta hydrolase"/>
    <property type="match status" value="1"/>
</dbReference>
<gene>
    <name evidence="2" type="ORF">PQR62_02115</name>
</gene>
<dbReference type="RefSeq" id="WP_408154288.1">
    <property type="nucleotide sequence ID" value="NZ_JAQQFM010000001.1"/>
</dbReference>
<dbReference type="InterPro" id="IPR000073">
    <property type="entry name" value="AB_hydrolase_1"/>
</dbReference>
<organism evidence="2 3">
    <name type="scientific">Herbaspirillum lusitanum</name>
    <dbReference type="NCBI Taxonomy" id="213312"/>
    <lineage>
        <taxon>Bacteria</taxon>
        <taxon>Pseudomonadati</taxon>
        <taxon>Pseudomonadota</taxon>
        <taxon>Betaproteobacteria</taxon>
        <taxon>Burkholderiales</taxon>
        <taxon>Oxalobacteraceae</taxon>
        <taxon>Herbaspirillum</taxon>
    </lineage>
</organism>
<sequence length="274" mass="29754">MTTSSTTLPAVHRRFVETASGAIHIATAGAGFPLLLLHQTPRSWDEFRDVIPLLAQKFKVIAMDTIGFGDSCRLPMAEHSIERWARVSFELLDALGIQHAAVAGHHTGAVTALEMAASQPQRISALVLSSCPLNDAARRAAHAGRRTIDEVERATDGKHLTELWSRRQPYYPAGNIELMERYIVDAVKAGDMASHGHHVVSHYVMEERLPLLASPTLLIQATDDPHASPYAPKLAAAIPGSKLVAIKGGMVPLPDQLPQEFSDVVAAFLMDQNL</sequence>
<dbReference type="InterPro" id="IPR029058">
    <property type="entry name" value="AB_hydrolase_fold"/>
</dbReference>
<dbReference type="PRINTS" id="PR00111">
    <property type="entry name" value="ABHYDROLASE"/>
</dbReference>
<keyword evidence="2" id="KW-0378">Hydrolase</keyword>
<dbReference type="GO" id="GO:0016787">
    <property type="term" value="F:hydrolase activity"/>
    <property type="evidence" value="ECO:0007669"/>
    <property type="project" value="UniProtKB-KW"/>
</dbReference>
<evidence type="ECO:0000313" key="3">
    <source>
        <dbReference type="Proteomes" id="UP001629246"/>
    </source>
</evidence>
<proteinExistence type="predicted"/>
<evidence type="ECO:0000313" key="2">
    <source>
        <dbReference type="EMBL" id="MFL9923044.1"/>
    </source>
</evidence>
<accession>A0ABW9A421</accession>